<dbReference type="InterPro" id="IPR001584">
    <property type="entry name" value="Integrase_cat-core"/>
</dbReference>
<evidence type="ECO:0000256" key="1">
    <source>
        <dbReference type="ARBA" id="ARBA00022884"/>
    </source>
</evidence>
<dbReference type="InterPro" id="IPR036397">
    <property type="entry name" value="RNaseH_sf"/>
</dbReference>
<keyword evidence="1" id="KW-0694">RNA-binding</keyword>
<gene>
    <name evidence="3" type="ORF">O181_031996</name>
</gene>
<dbReference type="InterPro" id="IPR050951">
    <property type="entry name" value="Retrovirus_Pol_polyprotein"/>
</dbReference>
<comment type="caution">
    <text evidence="3">The sequence shown here is derived from an EMBL/GenBank/DDBJ whole genome shotgun (WGS) entry which is preliminary data.</text>
</comment>
<keyword evidence="4" id="KW-1185">Reference proteome</keyword>
<evidence type="ECO:0000259" key="2">
    <source>
        <dbReference type="PROSITE" id="PS50994"/>
    </source>
</evidence>
<reference evidence="3" key="1">
    <citation type="submission" date="2021-03" db="EMBL/GenBank/DDBJ databases">
        <title>Draft genome sequence of rust myrtle Austropuccinia psidii MF-1, a brazilian biotype.</title>
        <authorList>
            <person name="Quecine M.C."/>
            <person name="Pachon D.M.R."/>
            <person name="Bonatelli M.L."/>
            <person name="Correr F.H."/>
            <person name="Franceschini L.M."/>
            <person name="Leite T.F."/>
            <person name="Margarido G.R.A."/>
            <person name="Almeida C.A."/>
            <person name="Ferrarezi J.A."/>
            <person name="Labate C.A."/>
        </authorList>
    </citation>
    <scope>NUCLEOTIDE SEQUENCE</scope>
    <source>
        <strain evidence="3">MF-1</strain>
    </source>
</reference>
<dbReference type="AlphaFoldDB" id="A0A9Q3H5R2"/>
<dbReference type="GO" id="GO:0015074">
    <property type="term" value="P:DNA integration"/>
    <property type="evidence" value="ECO:0007669"/>
    <property type="project" value="InterPro"/>
</dbReference>
<sequence>MIHIQQSKSLWEVFHMDWVTTLPQSGDNSYNSCLFIVDRYRKTPILLTFHKHYTAMDTTLLLWNGLSSHTGLFHDITTDKDPNFTSALWKNLHRFFGTKLSFYTAYHPQTDWLAERIIQTLKDMIRILCAYGF</sequence>
<evidence type="ECO:0000313" key="3">
    <source>
        <dbReference type="EMBL" id="MBW0492281.1"/>
    </source>
</evidence>
<dbReference type="InterPro" id="IPR012337">
    <property type="entry name" value="RNaseH-like_sf"/>
</dbReference>
<organism evidence="3 4">
    <name type="scientific">Austropuccinia psidii MF-1</name>
    <dbReference type="NCBI Taxonomy" id="1389203"/>
    <lineage>
        <taxon>Eukaryota</taxon>
        <taxon>Fungi</taxon>
        <taxon>Dikarya</taxon>
        <taxon>Basidiomycota</taxon>
        <taxon>Pucciniomycotina</taxon>
        <taxon>Pucciniomycetes</taxon>
        <taxon>Pucciniales</taxon>
        <taxon>Sphaerophragmiaceae</taxon>
        <taxon>Austropuccinia</taxon>
    </lineage>
</organism>
<dbReference type="PANTHER" id="PTHR37984:SF5">
    <property type="entry name" value="PROTEIN NYNRIN-LIKE"/>
    <property type="match status" value="1"/>
</dbReference>
<dbReference type="OrthoDB" id="2273864at2759"/>
<dbReference type="Gene3D" id="3.30.420.10">
    <property type="entry name" value="Ribonuclease H-like superfamily/Ribonuclease H"/>
    <property type="match status" value="1"/>
</dbReference>
<dbReference type="GO" id="GO:0003723">
    <property type="term" value="F:RNA binding"/>
    <property type="evidence" value="ECO:0007669"/>
    <property type="project" value="UniProtKB-KW"/>
</dbReference>
<dbReference type="Proteomes" id="UP000765509">
    <property type="component" value="Unassembled WGS sequence"/>
</dbReference>
<evidence type="ECO:0000313" key="4">
    <source>
        <dbReference type="Proteomes" id="UP000765509"/>
    </source>
</evidence>
<dbReference type="PROSITE" id="PS50994">
    <property type="entry name" value="INTEGRASE"/>
    <property type="match status" value="1"/>
</dbReference>
<accession>A0A9Q3H5R2</accession>
<dbReference type="SUPFAM" id="SSF53098">
    <property type="entry name" value="Ribonuclease H-like"/>
    <property type="match status" value="1"/>
</dbReference>
<dbReference type="PANTHER" id="PTHR37984">
    <property type="entry name" value="PROTEIN CBG26694"/>
    <property type="match status" value="1"/>
</dbReference>
<dbReference type="GO" id="GO:0005634">
    <property type="term" value="C:nucleus"/>
    <property type="evidence" value="ECO:0007669"/>
    <property type="project" value="UniProtKB-ARBA"/>
</dbReference>
<dbReference type="EMBL" id="AVOT02011510">
    <property type="protein sequence ID" value="MBW0492281.1"/>
    <property type="molecule type" value="Genomic_DNA"/>
</dbReference>
<feature type="domain" description="Integrase catalytic" evidence="2">
    <location>
        <begin position="5"/>
        <end position="133"/>
    </location>
</feature>
<protein>
    <recommendedName>
        <fullName evidence="2">Integrase catalytic domain-containing protein</fullName>
    </recommendedName>
</protein>
<proteinExistence type="predicted"/>
<name>A0A9Q3H5R2_9BASI</name>